<dbReference type="AlphaFoldDB" id="A0A087AS05"/>
<dbReference type="InterPro" id="IPR016032">
    <property type="entry name" value="Sig_transdc_resp-reg_C-effctor"/>
</dbReference>
<dbReference type="PANTHER" id="PTHR43214">
    <property type="entry name" value="TWO-COMPONENT RESPONSE REGULATOR"/>
    <property type="match status" value="1"/>
</dbReference>
<evidence type="ECO:0000259" key="6">
    <source>
        <dbReference type="PROSITE" id="PS50110"/>
    </source>
</evidence>
<organism evidence="7 8">
    <name type="scientific">Bifidobacterium pullorum subsp. gallinarum</name>
    <dbReference type="NCBI Taxonomy" id="78344"/>
    <lineage>
        <taxon>Bacteria</taxon>
        <taxon>Bacillati</taxon>
        <taxon>Actinomycetota</taxon>
        <taxon>Actinomycetes</taxon>
        <taxon>Bifidobacteriales</taxon>
        <taxon>Bifidobacteriaceae</taxon>
        <taxon>Bifidobacterium</taxon>
    </lineage>
</organism>
<dbReference type="PANTHER" id="PTHR43214:SF24">
    <property type="entry name" value="TRANSCRIPTIONAL REGULATORY PROTEIN NARL-RELATED"/>
    <property type="match status" value="1"/>
</dbReference>
<evidence type="ECO:0000256" key="1">
    <source>
        <dbReference type="ARBA" id="ARBA00022553"/>
    </source>
</evidence>
<dbReference type="SUPFAM" id="SSF52172">
    <property type="entry name" value="CheY-like"/>
    <property type="match status" value="1"/>
</dbReference>
<proteinExistence type="predicted"/>
<name>A0A087AS05_9BIFI</name>
<evidence type="ECO:0000313" key="7">
    <source>
        <dbReference type="EMBL" id="KFI61555.1"/>
    </source>
</evidence>
<dbReference type="InterPro" id="IPR058245">
    <property type="entry name" value="NreC/VraR/RcsB-like_REC"/>
</dbReference>
<evidence type="ECO:0000256" key="4">
    <source>
        <dbReference type="ARBA" id="ARBA00023163"/>
    </source>
</evidence>
<dbReference type="eggNOG" id="COG2197">
    <property type="taxonomic scope" value="Bacteria"/>
</dbReference>
<evidence type="ECO:0000256" key="3">
    <source>
        <dbReference type="ARBA" id="ARBA00023125"/>
    </source>
</evidence>
<dbReference type="InterPro" id="IPR039420">
    <property type="entry name" value="WalR-like"/>
</dbReference>
<keyword evidence="1 5" id="KW-0597">Phosphoprotein</keyword>
<dbReference type="Proteomes" id="UP000029046">
    <property type="component" value="Unassembled WGS sequence"/>
</dbReference>
<protein>
    <submittedName>
        <fullName evidence="7">Two component transcriptional regulator, LuxR family</fullName>
    </submittedName>
</protein>
<dbReference type="SUPFAM" id="SSF46894">
    <property type="entry name" value="C-terminal effector domain of the bipartite response regulators"/>
    <property type="match status" value="1"/>
</dbReference>
<dbReference type="GO" id="GO:0006355">
    <property type="term" value="P:regulation of DNA-templated transcription"/>
    <property type="evidence" value="ECO:0007669"/>
    <property type="project" value="InterPro"/>
</dbReference>
<dbReference type="EMBL" id="JGYX01000001">
    <property type="protein sequence ID" value="KFI61555.1"/>
    <property type="molecule type" value="Genomic_DNA"/>
</dbReference>
<dbReference type="InterPro" id="IPR000792">
    <property type="entry name" value="Tscrpt_reg_LuxR_C"/>
</dbReference>
<evidence type="ECO:0000256" key="5">
    <source>
        <dbReference type="PROSITE-ProRule" id="PRU00169"/>
    </source>
</evidence>
<gene>
    <name evidence="7" type="ORF">BIGA_0071</name>
</gene>
<dbReference type="SMART" id="SM00421">
    <property type="entry name" value="HTH_LUXR"/>
    <property type="match status" value="1"/>
</dbReference>
<comment type="caution">
    <text evidence="7">The sequence shown here is derived from an EMBL/GenBank/DDBJ whole genome shotgun (WGS) entry which is preliminary data.</text>
</comment>
<dbReference type="InterPro" id="IPR011006">
    <property type="entry name" value="CheY-like_superfamily"/>
</dbReference>
<dbReference type="SMART" id="SM00448">
    <property type="entry name" value="REC"/>
    <property type="match status" value="1"/>
</dbReference>
<accession>A0A087AS05</accession>
<dbReference type="GO" id="GO:0003677">
    <property type="term" value="F:DNA binding"/>
    <property type="evidence" value="ECO:0007669"/>
    <property type="project" value="UniProtKB-KW"/>
</dbReference>
<dbReference type="Gene3D" id="1.10.10.10">
    <property type="entry name" value="Winged helix-like DNA-binding domain superfamily/Winged helix DNA-binding domain"/>
    <property type="match status" value="1"/>
</dbReference>
<dbReference type="CDD" id="cd17535">
    <property type="entry name" value="REC_NarL-like"/>
    <property type="match status" value="1"/>
</dbReference>
<feature type="modified residue" description="4-aspartylphosphate" evidence="5">
    <location>
        <position position="63"/>
    </location>
</feature>
<keyword evidence="3" id="KW-0238">DNA-binding</keyword>
<dbReference type="Pfam" id="PF00196">
    <property type="entry name" value="GerE"/>
    <property type="match status" value="1"/>
</dbReference>
<dbReference type="GO" id="GO:0000160">
    <property type="term" value="P:phosphorelay signal transduction system"/>
    <property type="evidence" value="ECO:0007669"/>
    <property type="project" value="InterPro"/>
</dbReference>
<evidence type="ECO:0000313" key="8">
    <source>
        <dbReference type="Proteomes" id="UP000029046"/>
    </source>
</evidence>
<keyword evidence="2" id="KW-0805">Transcription regulation</keyword>
<reference evidence="7 8" key="1">
    <citation type="submission" date="2014-03" db="EMBL/GenBank/DDBJ databases">
        <title>Genomics of Bifidobacteria.</title>
        <authorList>
            <person name="Ventura M."/>
            <person name="Milani C."/>
            <person name="Lugli G.A."/>
        </authorList>
    </citation>
    <scope>NUCLEOTIDE SEQUENCE [LARGE SCALE GENOMIC DNA]</scope>
    <source>
        <strain evidence="7 8">LMG 11586</strain>
    </source>
</reference>
<keyword evidence="8" id="KW-1185">Reference proteome</keyword>
<keyword evidence="4" id="KW-0804">Transcription</keyword>
<sequence length="224" mass="24369">MHVGNNAIHLAIADNDEIVLRGLAAIISQQLPQVRVRWVAHSGHEAIERALDPLNRVGILLLDMSLEDMPGTEACRRIRSRNGMLPILAMTAFSLNQYAATVADAGAQGIVGKDDFNGLCQAITAVAAGGVLPAMTGGMRNVLFESAQYAHKRLRVADGPNLTLLTERVRQVVELYAQANKPAVIALRLKITPGSVKTHLDRAQKRLGLSSRAELVDLWWRCQV</sequence>
<feature type="domain" description="Response regulatory" evidence="6">
    <location>
        <begin position="9"/>
        <end position="128"/>
    </location>
</feature>
<dbReference type="Gene3D" id="3.40.50.2300">
    <property type="match status" value="1"/>
</dbReference>
<dbReference type="Pfam" id="PF00072">
    <property type="entry name" value="Response_reg"/>
    <property type="match status" value="1"/>
</dbReference>
<dbReference type="InterPro" id="IPR001789">
    <property type="entry name" value="Sig_transdc_resp-reg_receiver"/>
</dbReference>
<dbReference type="PROSITE" id="PS50110">
    <property type="entry name" value="RESPONSE_REGULATORY"/>
    <property type="match status" value="1"/>
</dbReference>
<dbReference type="InterPro" id="IPR036388">
    <property type="entry name" value="WH-like_DNA-bd_sf"/>
</dbReference>
<evidence type="ECO:0000256" key="2">
    <source>
        <dbReference type="ARBA" id="ARBA00023015"/>
    </source>
</evidence>